<dbReference type="Gramene" id="TraesMACUn03G04510910.1">
    <property type="protein sequence ID" value="TraesMACUn03G04510910.1.CDS1"/>
    <property type="gene ID" value="TraesMACUn03G04510910"/>
</dbReference>
<name>A0A3B6U6L5_WHEAT</name>
<dbReference type="InterPro" id="IPR029071">
    <property type="entry name" value="Ubiquitin-like_domsf"/>
</dbReference>
<dbReference type="AlphaFoldDB" id="A0A3B6U6L5"/>
<dbReference type="Gramene" id="TraesSTAUn03G04533090.1">
    <property type="protein sequence ID" value="TraesSTAUn03G04533090.1.CDS1"/>
    <property type="gene ID" value="TraesSTAUn03G04533090"/>
</dbReference>
<dbReference type="InterPro" id="IPR019954">
    <property type="entry name" value="Ubiquitin_CS"/>
</dbReference>
<dbReference type="Gramene" id="TraesCSU02G124300.1">
    <property type="protein sequence ID" value="TraesCSU02G124300.1.cds1"/>
    <property type="gene ID" value="TraesCSU02G124300"/>
</dbReference>
<dbReference type="Gramene" id="TraesPARA_EIv1.0_1500200.1">
    <property type="protein sequence ID" value="TraesPARA_EIv1.0_1500200.1.CDS1"/>
    <property type="gene ID" value="TraesPARA_EIv1.0_1500200"/>
</dbReference>
<dbReference type="OMA" id="EHAYKRR"/>
<keyword evidence="5" id="KW-1185">Reference proteome</keyword>
<dbReference type="FunFam" id="3.10.20.90:FF:000160">
    <property type="entry name" value="Polyubiquitin-C"/>
    <property type="match status" value="2"/>
</dbReference>
<feature type="domain" description="Ubiquitin-like" evidence="3">
    <location>
        <begin position="1"/>
        <end position="35"/>
    </location>
</feature>
<dbReference type="GO" id="GO:0031625">
    <property type="term" value="F:ubiquitin protein ligase binding"/>
    <property type="evidence" value="ECO:0000318"/>
    <property type="project" value="GO_Central"/>
</dbReference>
<dbReference type="PRINTS" id="PR00348">
    <property type="entry name" value="UBIQUITIN"/>
</dbReference>
<keyword evidence="2" id="KW-0832">Ubl conjugation</keyword>
<dbReference type="Pfam" id="PF00240">
    <property type="entry name" value="ubiquitin"/>
    <property type="match status" value="3"/>
</dbReference>
<dbReference type="Gramene" id="TraesLDM6B03G03624720.1">
    <property type="protein sequence ID" value="TraesLDM6B03G03624720.1.CDS1"/>
    <property type="gene ID" value="TraesLDM6B03G03624720"/>
</dbReference>
<gene>
    <name evidence="4" type="primary">LOC123100772</name>
</gene>
<sequence length="300" mass="33581">MGSDTIWDVKDKIQDMEGIPAGQQKLLLGSCTLEDYNIKEESTLTLDLSPQMHIFVKTLTDKIMTIEVEQADTIDSVKAKIFDETGICPGRQHLVFAGNELEDSCTLADYNVQNESTLHIVLRFRCQRGGMHIFVRTLTDKIMTTEVEGEDSIYSVKAKVFDETGVPPGRQRLIFAGKQLEDVRTLADYGVQDESTLHVVFRGLTWQRGGMRISVRTSAGKKVIEHAYKRRQTIDNIKAWIYSELCILPEQQQLSDQGGRRDLSFCKSVLVGETDVNWSLTDGGNCGIAESVEAELEGLV</sequence>
<dbReference type="STRING" id="4565.A0A3B6U6L5"/>
<evidence type="ECO:0000256" key="2">
    <source>
        <dbReference type="ARBA" id="ARBA00022843"/>
    </source>
</evidence>
<reference evidence="4" key="2">
    <citation type="submission" date="2018-10" db="UniProtKB">
        <authorList>
            <consortium name="EnsemblPlants"/>
        </authorList>
    </citation>
    <scope>IDENTIFICATION</scope>
</reference>
<dbReference type="PROSITE" id="PS50053">
    <property type="entry name" value="UBIQUITIN_2"/>
    <property type="match status" value="3"/>
</dbReference>
<dbReference type="InterPro" id="IPR019956">
    <property type="entry name" value="Ubiquitin_dom"/>
</dbReference>
<dbReference type="GO" id="GO:0016567">
    <property type="term" value="P:protein ubiquitination"/>
    <property type="evidence" value="ECO:0000318"/>
    <property type="project" value="GO_Central"/>
</dbReference>
<evidence type="ECO:0000256" key="1">
    <source>
        <dbReference type="ARBA" id="ARBA00022499"/>
    </source>
</evidence>
<dbReference type="SMART" id="SM00213">
    <property type="entry name" value="UBQ"/>
    <property type="match status" value="4"/>
</dbReference>
<proteinExistence type="predicted"/>
<dbReference type="GO" id="GO:0005634">
    <property type="term" value="C:nucleus"/>
    <property type="evidence" value="ECO:0000318"/>
    <property type="project" value="GO_Central"/>
</dbReference>
<dbReference type="Gramene" id="TraesCAD_scaffold_054966_01G000500.1">
    <property type="protein sequence ID" value="TraesCAD_scaffold_054966_01G000500.1"/>
    <property type="gene ID" value="TraesCAD_scaffold_054966_01G000500"/>
</dbReference>
<dbReference type="PROSITE" id="PS00299">
    <property type="entry name" value="UBIQUITIN_1"/>
    <property type="match status" value="1"/>
</dbReference>
<dbReference type="GO" id="GO:0003729">
    <property type="term" value="F:mRNA binding"/>
    <property type="evidence" value="ECO:0007669"/>
    <property type="project" value="UniProtKB-ARBA"/>
</dbReference>
<dbReference type="GO" id="GO:0031386">
    <property type="term" value="F:protein tag activity"/>
    <property type="evidence" value="ECO:0000318"/>
    <property type="project" value="GO_Central"/>
</dbReference>
<keyword evidence="1" id="KW-1017">Isopeptide bond</keyword>
<dbReference type="PANTHER" id="PTHR10666">
    <property type="entry name" value="UBIQUITIN"/>
    <property type="match status" value="1"/>
</dbReference>
<dbReference type="GO" id="GO:0005737">
    <property type="term" value="C:cytoplasm"/>
    <property type="evidence" value="ECO:0000318"/>
    <property type="project" value="GO_Central"/>
</dbReference>
<dbReference type="Gramene" id="TraesCLE_scaffold_134884_01G000200.1">
    <property type="protein sequence ID" value="TraesCLE_scaffold_134884_01G000200.1"/>
    <property type="gene ID" value="TraesCLE_scaffold_134884_01G000200"/>
</dbReference>
<dbReference type="Gramene" id="TraesLACUn03G04460630.1">
    <property type="protein sequence ID" value="TraesLACUn03G04460630.1.CDS1"/>
    <property type="gene ID" value="TraesLACUn03G04460630"/>
</dbReference>
<dbReference type="KEGG" id="taes:123100772"/>
<evidence type="ECO:0000313" key="4">
    <source>
        <dbReference type="EnsemblPlants" id="TraesCSU02G124300.1.cds1"/>
    </source>
</evidence>
<protein>
    <recommendedName>
        <fullName evidence="3">Ubiquitin-like domain-containing protein</fullName>
    </recommendedName>
</protein>
<dbReference type="SUPFAM" id="SSF54236">
    <property type="entry name" value="Ubiquitin-like"/>
    <property type="match status" value="4"/>
</dbReference>
<dbReference type="SMR" id="A0A3B6U6L5"/>
<dbReference type="InterPro" id="IPR050158">
    <property type="entry name" value="Ubiquitin_ubiquitin-like"/>
</dbReference>
<dbReference type="EnsemblPlants" id="TraesCSU02G124300.1">
    <property type="protein sequence ID" value="TraesCSU02G124300.1.cds1"/>
    <property type="gene ID" value="TraesCSU02G124300"/>
</dbReference>
<organism evidence="4">
    <name type="scientific">Triticum aestivum</name>
    <name type="common">Wheat</name>
    <dbReference type="NCBI Taxonomy" id="4565"/>
    <lineage>
        <taxon>Eukaryota</taxon>
        <taxon>Viridiplantae</taxon>
        <taxon>Streptophyta</taxon>
        <taxon>Embryophyta</taxon>
        <taxon>Tracheophyta</taxon>
        <taxon>Spermatophyta</taxon>
        <taxon>Magnoliopsida</taxon>
        <taxon>Liliopsida</taxon>
        <taxon>Poales</taxon>
        <taxon>Poaceae</taxon>
        <taxon>BOP clade</taxon>
        <taxon>Pooideae</taxon>
        <taxon>Triticodae</taxon>
        <taxon>Triticeae</taxon>
        <taxon>Triticinae</taxon>
        <taxon>Triticum</taxon>
    </lineage>
</organism>
<dbReference type="Gramene" id="TraesWEE_scaffold_083079_01G000100.1">
    <property type="protein sequence ID" value="TraesWEE_scaffold_083079_01G000100.1"/>
    <property type="gene ID" value="TraesWEE_scaffold_083079_01G000100"/>
</dbReference>
<dbReference type="Gramene" id="TraesNORUn03G04559030.1">
    <property type="protein sequence ID" value="TraesNORUn03G04559030.1.CDS1"/>
    <property type="gene ID" value="TraesNORUn03G04559030"/>
</dbReference>
<dbReference type="PaxDb" id="4565-Traes_4DL_41FD4F60F.1"/>
<dbReference type="GeneID" id="123100772"/>
<feature type="domain" description="Ubiquitin-like" evidence="3">
    <location>
        <begin position="131"/>
        <end position="202"/>
    </location>
</feature>
<dbReference type="Proteomes" id="UP000019116">
    <property type="component" value="Chromosome Un"/>
</dbReference>
<dbReference type="InterPro" id="IPR000626">
    <property type="entry name" value="Ubiquitin-like_dom"/>
</dbReference>
<evidence type="ECO:0000313" key="5">
    <source>
        <dbReference type="Proteomes" id="UP000019116"/>
    </source>
</evidence>
<dbReference type="GO" id="GO:0019941">
    <property type="term" value="P:modification-dependent protein catabolic process"/>
    <property type="evidence" value="ECO:0000318"/>
    <property type="project" value="GO_Central"/>
</dbReference>
<feature type="domain" description="Ubiquitin-like" evidence="3">
    <location>
        <begin position="52"/>
        <end position="123"/>
    </location>
</feature>
<accession>A0A3B6U6L5</accession>
<dbReference type="Gene3D" id="3.10.20.90">
    <property type="entry name" value="Phosphatidylinositol 3-kinase Catalytic Subunit, Chain A, domain 1"/>
    <property type="match status" value="4"/>
</dbReference>
<evidence type="ECO:0000259" key="3">
    <source>
        <dbReference type="PROSITE" id="PS50053"/>
    </source>
</evidence>
<reference evidence="4" key="1">
    <citation type="submission" date="2018-08" db="EMBL/GenBank/DDBJ databases">
        <authorList>
            <person name="Rossello M."/>
        </authorList>
    </citation>
    <scope>NUCLEOTIDE SEQUENCE [LARGE SCALE GENOMIC DNA]</scope>
    <source>
        <strain evidence="4">cv. Chinese Spring</strain>
    </source>
</reference>
<dbReference type="RefSeq" id="XP_044378587.1">
    <property type="nucleotide sequence ID" value="XM_044522652.1"/>
</dbReference>
<dbReference type="Gramene" id="TraesROB_scaffold_038286_01G000100.1">
    <property type="protein sequence ID" value="TraesROB_scaffold_038286_01G000100.1"/>
    <property type="gene ID" value="TraesROB_scaffold_038286_01G000100"/>
</dbReference>